<protein>
    <submittedName>
        <fullName evidence="1">Uncharacterized protein</fullName>
    </submittedName>
</protein>
<dbReference type="AlphaFoldDB" id="A0A5R9C3Z3"/>
<evidence type="ECO:0000313" key="2">
    <source>
        <dbReference type="Proteomes" id="UP000307201"/>
    </source>
</evidence>
<dbReference type="EMBL" id="VBTE01000015">
    <property type="protein sequence ID" value="TLQ07587.1"/>
    <property type="molecule type" value="Genomic_DNA"/>
</dbReference>
<evidence type="ECO:0000313" key="1">
    <source>
        <dbReference type="EMBL" id="TLQ07587.1"/>
    </source>
</evidence>
<dbReference type="Proteomes" id="UP000307201">
    <property type="component" value="Unassembled WGS sequence"/>
</dbReference>
<reference evidence="1 2" key="1">
    <citation type="submission" date="2019-05" db="EMBL/GenBank/DDBJ databases">
        <title>The metagenome of a microbial culture collection derived from dairy environment covers the genomic content of the human microbiome.</title>
        <authorList>
            <person name="Roder T."/>
            <person name="Wuthrich D."/>
            <person name="Sattari Z."/>
            <person name="Von Ah U."/>
            <person name="Bar C."/>
            <person name="Ronchi F."/>
            <person name="Macpherson A.J."/>
            <person name="Ganal-Vonarburg S.C."/>
            <person name="Bruggmann R."/>
            <person name="Vergeres G."/>
        </authorList>
    </citation>
    <scope>NUCLEOTIDE SEQUENCE [LARGE SCALE GENOMIC DNA]</scope>
    <source>
        <strain evidence="1 2">FAM 24235</strain>
    </source>
</reference>
<gene>
    <name evidence="1" type="ORF">FEZ48_06295</name>
</gene>
<proteinExistence type="predicted"/>
<dbReference type="RefSeq" id="WP_138471692.1">
    <property type="nucleotide sequence ID" value="NZ_VBTE01000015.1"/>
</dbReference>
<sequence length="79" mass="8905">MNAAEVTIIGPTPTTEHIRELQANGKWRLFNGVCFVGDYDTKEEAKKYGRMFGADRIAKAYFNGAVTEYREVTEIDAEV</sequence>
<comment type="caution">
    <text evidence="1">The sequence shown here is derived from an EMBL/GenBank/DDBJ whole genome shotgun (WGS) entry which is preliminary data.</text>
</comment>
<accession>A0A5R9C3Z3</accession>
<name>A0A5R9C3Z3_9LACT</name>
<organism evidence="1 2">
    <name type="scientific">Marinilactibacillus psychrotolerans</name>
    <dbReference type="NCBI Taxonomy" id="191770"/>
    <lineage>
        <taxon>Bacteria</taxon>
        <taxon>Bacillati</taxon>
        <taxon>Bacillota</taxon>
        <taxon>Bacilli</taxon>
        <taxon>Lactobacillales</taxon>
        <taxon>Carnobacteriaceae</taxon>
        <taxon>Marinilactibacillus</taxon>
    </lineage>
</organism>